<keyword evidence="2" id="KW-1185">Reference proteome</keyword>
<comment type="caution">
    <text evidence="1">The sequence shown here is derived from an EMBL/GenBank/DDBJ whole genome shotgun (WGS) entry which is preliminary data.</text>
</comment>
<dbReference type="InterPro" id="IPR027417">
    <property type="entry name" value="P-loop_NTPase"/>
</dbReference>
<dbReference type="EMBL" id="JBHEZX010000002">
    <property type="protein sequence ID" value="MFC1408620.1"/>
    <property type="molecule type" value="Genomic_DNA"/>
</dbReference>
<accession>A0ABV6V4I4</accession>
<organism evidence="1 2">
    <name type="scientific">Streptacidiphilus alkalitolerans</name>
    <dbReference type="NCBI Taxonomy" id="3342712"/>
    <lineage>
        <taxon>Bacteria</taxon>
        <taxon>Bacillati</taxon>
        <taxon>Actinomycetota</taxon>
        <taxon>Actinomycetes</taxon>
        <taxon>Kitasatosporales</taxon>
        <taxon>Streptomycetaceae</taxon>
        <taxon>Streptacidiphilus</taxon>
    </lineage>
</organism>
<name>A0ABV6V4I4_9ACTN</name>
<evidence type="ECO:0000313" key="1">
    <source>
        <dbReference type="EMBL" id="MFC1408620.1"/>
    </source>
</evidence>
<reference evidence="1 2" key="1">
    <citation type="submission" date="2024-09" db="EMBL/GenBank/DDBJ databases">
        <authorList>
            <person name="Lee S.D."/>
        </authorList>
    </citation>
    <scope>NUCLEOTIDE SEQUENCE [LARGE SCALE GENOMIC DNA]</scope>
    <source>
        <strain evidence="1 2">N1-1</strain>
    </source>
</reference>
<dbReference type="RefSeq" id="WP_380502799.1">
    <property type="nucleotide sequence ID" value="NZ_JBHEZX010000002.1"/>
</dbReference>
<protein>
    <submittedName>
        <fullName evidence="1">Uncharacterized protein</fullName>
    </submittedName>
</protein>
<evidence type="ECO:0000313" key="2">
    <source>
        <dbReference type="Proteomes" id="UP001592582"/>
    </source>
</evidence>
<dbReference type="Gene3D" id="3.40.50.300">
    <property type="entry name" value="P-loop containing nucleotide triphosphate hydrolases"/>
    <property type="match status" value="1"/>
</dbReference>
<gene>
    <name evidence="1" type="ORF">ACEZDG_04930</name>
</gene>
<dbReference type="Proteomes" id="UP001592582">
    <property type="component" value="Unassembled WGS sequence"/>
</dbReference>
<proteinExistence type="predicted"/>
<sequence>MSAGLTTLSTPLLIRDGYAEEATMTGIPVGESELTPVMPGEGTVPEWVIEAREDPNGLAALIAGQYLDLYRRLEKMHEQLAYLRSADAAVRADMARRVLGSSSAAALRAAQVPLEGINTAIQQGIRAGRWSVSRLDRTESRSPEIDRAFSEAAAGWQRALEAAISTFEESVRGAQAAFDGYEPYADRLRPGDDSYLAPFAFPQDSYIGDNLAADPAFADMGRTPSRWLMRLNVLPHRPWASLPKIDVCNTNLVFVPDGSNLSYTKATAAAQAIVADQMSRTAPNRLRITWIDALHNGRSAGAFLRLAESDSHIIDGQVWSDPGRIEAALLRVVDRIAAIERTCLKNEFNNLSAYNAQHGVAPEAHQVVVVAGYPVGFRESSAQLLRQISNSSTRAGISLIIIMDTSMSPILGMAEEVAPSYARLIDGPGPVNGPAWWSLAVLPVGEFIVGHAGQSYARVVTIPQDESTWVPCELQTIDEAIQASIINDYARASLLLAQSGLSPRELDVKRNDPTARTVSLRSAMISWLREQEAANQNPPGWDGFVGSGAVQRTGITYTSAEIAKQASYLCDVGYIVAGAGSPDAIGTSFPRLTSKGEDMAMSGSSSAEDFAVNSARSGAGTTNNYSAPVFHGNMNGAQIAWGNHDVSQSQTRLEQVAPGFEALAEAVTRTLAQLPQFGLPAEECEDVSASANEILVEVVSSSPDRGKIRRALAALRGLLQPVAVQAALGAGDGSHDLAKAALDHLQSVIF</sequence>